<evidence type="ECO:0000256" key="1">
    <source>
        <dbReference type="SAM" id="SignalP"/>
    </source>
</evidence>
<name>A0A1M2V1G6_MARNT</name>
<evidence type="ECO:0008006" key="4">
    <source>
        <dbReference type="Google" id="ProtNLM"/>
    </source>
</evidence>
<proteinExistence type="predicted"/>
<feature type="chain" id="PRO_5013132438" description="Capsule assembly Wzi family protein" evidence="1">
    <location>
        <begin position="24"/>
        <end position="494"/>
    </location>
</feature>
<organism evidence="2 3">
    <name type="scientific">Marinobacter nauticus</name>
    <name type="common">Marinobacter hydrocarbonoclasticus</name>
    <name type="synonym">Marinobacter aquaeolei</name>
    <dbReference type="NCBI Taxonomy" id="2743"/>
    <lineage>
        <taxon>Bacteria</taxon>
        <taxon>Pseudomonadati</taxon>
        <taxon>Pseudomonadota</taxon>
        <taxon>Gammaproteobacteria</taxon>
        <taxon>Pseudomonadales</taxon>
        <taxon>Marinobacteraceae</taxon>
        <taxon>Marinobacter</taxon>
    </lineage>
</organism>
<dbReference type="InterPro" id="IPR038636">
    <property type="entry name" value="Wzi_sf"/>
</dbReference>
<reference evidence="2" key="1">
    <citation type="submission" date="2016-11" db="EMBL/GenBank/DDBJ databases">
        <title>Draft Genome Sequence of Marinobacter hydrocarbonoclasticus strain STW2, a polyaromatic aromatic hydrocarbon degrading and denitrifying bacterium from rhizosphere of Seagrass Enhalus acodoides.</title>
        <authorList>
            <person name="Ling J."/>
            <person name="Dong J."/>
        </authorList>
    </citation>
    <scope>NUCLEOTIDE SEQUENCE [LARGE SCALE GENOMIC DNA]</scope>
    <source>
        <strain evidence="2">STW2</strain>
    </source>
</reference>
<dbReference type="EMBL" id="MPKY01000001">
    <property type="protein sequence ID" value="OJT01434.1"/>
    <property type="molecule type" value="Genomic_DNA"/>
</dbReference>
<evidence type="ECO:0000313" key="2">
    <source>
        <dbReference type="EMBL" id="OJT01434.1"/>
    </source>
</evidence>
<dbReference type="PROSITE" id="PS51257">
    <property type="entry name" value="PROKAR_LIPOPROTEIN"/>
    <property type="match status" value="1"/>
</dbReference>
<dbReference type="Gene3D" id="2.40.160.130">
    <property type="entry name" value="Capsule assembly protein Wzi"/>
    <property type="match status" value="1"/>
</dbReference>
<gene>
    <name evidence="2" type="ORF">BEE62_06890</name>
</gene>
<comment type="caution">
    <text evidence="2">The sequence shown here is derived from an EMBL/GenBank/DDBJ whole genome shotgun (WGS) entry which is preliminary data.</text>
</comment>
<evidence type="ECO:0000313" key="3">
    <source>
        <dbReference type="Proteomes" id="UP000183986"/>
    </source>
</evidence>
<accession>A0A1M2V1G6</accession>
<keyword evidence="1" id="KW-0732">Signal</keyword>
<sequence>MSLKHWALVGGAVACLGAQSALSAPWVNPGDAKARHELQKRVDRGDASLTTSTWPIMWPAINASSKVANADSSGSGAPLGVRLSRLKANDFANGSRGVVRVSGASAPRLVQGFEPAVQNDGELTLGYELQQGHWAFGVNVTGVADPEDDESFRLDGSYLAGTLGNLVIGVGAIDRWWGPGWQSSLILSNNARPVPSVWVNRKTDAEPETSWLKWIGPWNFTAFVGQLEKERAVSEPALIGMRFTMRPVEGLDIGLSRTIMFAGEGRPNNGSALWDALTGRDNSQDGGDNDPGNQLGSIDLRYGFAFGDQTVGLYAQMMGEDEAGSFPGKKSWLFGLDWTTSLFGSDQQWFAEYVNTLADDFLGDSLPNISYEHFNYRTGYRYYGRNMAASVDGDAIATTLGVYHFLPQGMTFSASLTYAELNRDGVSRAVRPNPEVNYVIPALGQELLLADFGVKTPLPAGELSLNVQVADDRIELVGGKLDRVAASATWQYQF</sequence>
<feature type="signal peptide" evidence="1">
    <location>
        <begin position="1"/>
        <end position="23"/>
    </location>
</feature>
<dbReference type="InterPro" id="IPR026950">
    <property type="entry name" value="Caps_assemb_Wzi"/>
</dbReference>
<keyword evidence="3" id="KW-1185">Reference proteome</keyword>
<dbReference type="Pfam" id="PF14052">
    <property type="entry name" value="Caps_assemb_Wzi"/>
    <property type="match status" value="1"/>
</dbReference>
<dbReference type="Proteomes" id="UP000183986">
    <property type="component" value="Unassembled WGS sequence"/>
</dbReference>
<dbReference type="AlphaFoldDB" id="A0A1M2V1G6"/>
<protein>
    <recommendedName>
        <fullName evidence="4">Capsule assembly Wzi family protein</fullName>
    </recommendedName>
</protein>